<sequence length="119" mass="13527">MPDPTGSNNSADGWSDDRSLAGDTLNVDWLHFHLQEFIPPPTLQYLSLADLFNSDKDRARKQSGLQQYLTGHQTLTINERCSDYNFCFPEAEVCKLLLNLRSNSEYDQVIKTDTKSIIS</sequence>
<name>A0A9W8ZHN2_9PLEO</name>
<evidence type="ECO:0000313" key="2">
    <source>
        <dbReference type="Proteomes" id="UP001140510"/>
    </source>
</evidence>
<evidence type="ECO:0000313" key="1">
    <source>
        <dbReference type="EMBL" id="KAJ4408264.1"/>
    </source>
</evidence>
<dbReference type="Proteomes" id="UP001140510">
    <property type="component" value="Unassembled WGS sequence"/>
</dbReference>
<dbReference type="AlphaFoldDB" id="A0A9W8ZHN2"/>
<protein>
    <submittedName>
        <fullName evidence="1">Uncharacterized protein</fullName>
    </submittedName>
</protein>
<gene>
    <name evidence="1" type="ORF">N0V91_003267</name>
</gene>
<keyword evidence="2" id="KW-1185">Reference proteome</keyword>
<proteinExistence type="predicted"/>
<organism evidence="1 2">
    <name type="scientific">Didymella pomorum</name>
    <dbReference type="NCBI Taxonomy" id="749634"/>
    <lineage>
        <taxon>Eukaryota</taxon>
        <taxon>Fungi</taxon>
        <taxon>Dikarya</taxon>
        <taxon>Ascomycota</taxon>
        <taxon>Pezizomycotina</taxon>
        <taxon>Dothideomycetes</taxon>
        <taxon>Pleosporomycetidae</taxon>
        <taxon>Pleosporales</taxon>
        <taxon>Pleosporineae</taxon>
        <taxon>Didymellaceae</taxon>
        <taxon>Didymella</taxon>
    </lineage>
</organism>
<accession>A0A9W8ZHN2</accession>
<reference evidence="1" key="1">
    <citation type="submission" date="2022-10" db="EMBL/GenBank/DDBJ databases">
        <title>Tapping the CABI collections for fungal endophytes: first genome assemblies for Collariella, Neodidymelliopsis, Ascochyta clinopodiicola, Didymella pomorum, Didymosphaeria variabile, Neocosmospora piperis and Neocucurbitaria cava.</title>
        <authorList>
            <person name="Hill R."/>
        </authorList>
    </citation>
    <scope>NUCLEOTIDE SEQUENCE</scope>
    <source>
        <strain evidence="1">IMI 355091</strain>
    </source>
</reference>
<comment type="caution">
    <text evidence="1">The sequence shown here is derived from an EMBL/GenBank/DDBJ whole genome shotgun (WGS) entry which is preliminary data.</text>
</comment>
<dbReference type="EMBL" id="JAPEVA010000016">
    <property type="protein sequence ID" value="KAJ4408264.1"/>
    <property type="molecule type" value="Genomic_DNA"/>
</dbReference>